<dbReference type="PROSITE" id="PS51198">
    <property type="entry name" value="UVRD_HELICASE_ATP_BIND"/>
    <property type="match status" value="1"/>
</dbReference>
<dbReference type="SUPFAM" id="SSF52540">
    <property type="entry name" value="P-loop containing nucleoside triphosphate hydrolases"/>
    <property type="match status" value="1"/>
</dbReference>
<evidence type="ECO:0000256" key="12">
    <source>
        <dbReference type="ARBA" id="ARBA00034808"/>
    </source>
</evidence>
<keyword evidence="5 14" id="KW-0347">Helicase</keyword>
<evidence type="ECO:0000256" key="4">
    <source>
        <dbReference type="ARBA" id="ARBA00022801"/>
    </source>
</evidence>
<keyword evidence="2 14" id="KW-0547">Nucleotide-binding</keyword>
<protein>
    <recommendedName>
        <fullName evidence="12">DNA 3'-5' helicase</fullName>
        <ecNumber evidence="12">5.6.2.4</ecNumber>
    </recommendedName>
</protein>
<keyword evidence="1" id="KW-0540">Nuclease</keyword>
<feature type="domain" description="UvrD-like helicase C-terminal" evidence="16">
    <location>
        <begin position="479"/>
        <end position="785"/>
    </location>
</feature>
<keyword evidence="10" id="KW-0413">Isomerase</keyword>
<keyword evidence="7 14" id="KW-0067">ATP-binding</keyword>
<evidence type="ECO:0000256" key="7">
    <source>
        <dbReference type="ARBA" id="ARBA00022840"/>
    </source>
</evidence>
<dbReference type="InterPro" id="IPR014017">
    <property type="entry name" value="DNA_helicase_UvrD-like_C"/>
</dbReference>
<keyword evidence="4 14" id="KW-0378">Hydrolase</keyword>
<dbReference type="GO" id="GO:0004527">
    <property type="term" value="F:exonuclease activity"/>
    <property type="evidence" value="ECO:0007669"/>
    <property type="project" value="UniProtKB-KW"/>
</dbReference>
<keyword evidence="9" id="KW-0234">DNA repair</keyword>
<dbReference type="Pfam" id="PF13361">
    <property type="entry name" value="UvrD_C"/>
    <property type="match status" value="2"/>
</dbReference>
<accession>A0A158FIY0</accession>
<dbReference type="STRING" id="326475.AWB66_00948"/>
<dbReference type="InterPro" id="IPR000212">
    <property type="entry name" value="DNA_helicase_UvrD/REP"/>
</dbReference>
<evidence type="ECO:0000313" key="17">
    <source>
        <dbReference type="EMBL" id="SAL19583.1"/>
    </source>
</evidence>
<name>A0A158FIY0_9BURK</name>
<sequence length="1133" mass="122459">MMHGKTKALNDDNARRTAICVHDRSILVEAGAGSGKTAIMAGRIALMLAEGVAPRSIAAVTFTELAASELVSRVREFVAELSVGRIGAELRIALPDGLSPAQRANLAASSTALDEITCSTIHGFCQRLIKPYPVEADLDPGARVMDRNQADLVFDEIVDGWLRERLGGTQAGVLAELVLHKPAEAVALVRKIAGSLRRRRTLRAPNVAALRSPFQAFQQATAAFGAFAHGTPTMEPETARIVDHLKELAATLSAGPGPATPAGLVRLLTTRLHSDIRTKTGEFRVYRYKGKWVAAARAQGLSKAEGEQLNDDATDRYEACSETWTALLQAAASHVLVSLVDEAREILARYRDYKRTAALLDFDDLIFAARDLLRDHDDVRRALGARFAHVLVDEFQDTDPLQTEIFWRLCGDPADGHLNADWTQFRIRPGALFLVGDPKQAIYRFRGADVGAYVQARDAFRAQDPQSLLSISTNFRSCAPILAYVNERFEDVLSSDGQPGFTALDAFHGDRGEQACVAALDIAVADASGAADTTQQRDAEAEAVADLCARFVGNATVLDRRTGETRPCRPGDIALLAPTGSDLWRYEEALERRGIPVATQAGKGLFRRQEIQDLIALTRVLADRKDTLALGALLRGPLVGLTDEALLDIAWTLPRAPDAPDCIARLDLGVDAEAITHPLARKVIEALQALERRSHHTTPHDLLSQAIDVMRVRHILRGRHGRESERALVNVDLYLGLSASYAVRGLRAFAEAMTLAWQDEAKAVEGQADAQEEAVTLLTMHASKGLEWPVVIPVNTMTGVMAADSAITERQTETFYCPILGVAPLGYEAAREAEQNELARERTRLWYVAATRARELLVLPRLDAAAPKNSWIGLLDLAISALPALDVTHLAAATGAAVVEPENAQTRDAFAAEARAIAELQHKLTWLAPSRDESTSGPVLQAASQEESMGIEALLDATLASTVQGSRERGLILHKLFEEVLTGETTDDAAALIMRAKELIDVFQHPQRSGAVNAMSAHELADCVARTLALPEIAPLRAALVPEFPVYRAQEDGGKETATAGIADAVTLDADGRPAVVIDWKSDVRPDVKTVEHYRAQVRAYLDVTGAERGLIVFVTTGAIVAVEPTMTGAAAA</sequence>
<dbReference type="RefSeq" id="WP_200818927.1">
    <property type="nucleotide sequence ID" value="NZ_FCNZ02000003.1"/>
</dbReference>
<reference evidence="17" key="1">
    <citation type="submission" date="2016-01" db="EMBL/GenBank/DDBJ databases">
        <authorList>
            <person name="Peeters Charlotte."/>
        </authorList>
    </citation>
    <scope>NUCLEOTIDE SEQUENCE</scope>
    <source>
        <strain evidence="17">LMG 22936</strain>
    </source>
</reference>
<evidence type="ECO:0000256" key="3">
    <source>
        <dbReference type="ARBA" id="ARBA00022763"/>
    </source>
</evidence>
<dbReference type="Gene3D" id="3.40.50.300">
    <property type="entry name" value="P-loop containing nucleotide triphosphate hydrolases"/>
    <property type="match status" value="4"/>
</dbReference>
<gene>
    <name evidence="17" type="ORF">AWB66_00948</name>
</gene>
<evidence type="ECO:0000256" key="10">
    <source>
        <dbReference type="ARBA" id="ARBA00023235"/>
    </source>
</evidence>
<feature type="binding site" evidence="14">
    <location>
        <begin position="30"/>
        <end position="37"/>
    </location>
    <ligand>
        <name>ATP</name>
        <dbReference type="ChEBI" id="CHEBI:30616"/>
    </ligand>
</feature>
<dbReference type="EMBL" id="FCNZ02000003">
    <property type="protein sequence ID" value="SAL19583.1"/>
    <property type="molecule type" value="Genomic_DNA"/>
</dbReference>
<evidence type="ECO:0000313" key="18">
    <source>
        <dbReference type="Proteomes" id="UP000054717"/>
    </source>
</evidence>
<proteinExistence type="predicted"/>
<dbReference type="GO" id="GO:0000725">
    <property type="term" value="P:recombinational repair"/>
    <property type="evidence" value="ECO:0007669"/>
    <property type="project" value="TreeGrafter"/>
</dbReference>
<keyword evidence="3" id="KW-0227">DNA damage</keyword>
<evidence type="ECO:0000259" key="16">
    <source>
        <dbReference type="PROSITE" id="PS51217"/>
    </source>
</evidence>
<dbReference type="InterPro" id="IPR014016">
    <property type="entry name" value="UvrD-like_ATP-bd"/>
</dbReference>
<dbReference type="InterPro" id="IPR027417">
    <property type="entry name" value="P-loop_NTPase"/>
</dbReference>
<organism evidence="17 18">
    <name type="scientific">Caballeronia telluris</name>
    <dbReference type="NCBI Taxonomy" id="326475"/>
    <lineage>
        <taxon>Bacteria</taxon>
        <taxon>Pseudomonadati</taxon>
        <taxon>Pseudomonadota</taxon>
        <taxon>Betaproteobacteria</taxon>
        <taxon>Burkholderiales</taxon>
        <taxon>Burkholderiaceae</taxon>
        <taxon>Caballeronia</taxon>
    </lineage>
</organism>
<dbReference type="EC" id="5.6.2.4" evidence="12"/>
<dbReference type="PROSITE" id="PS51217">
    <property type="entry name" value="UVRD_HELICASE_CTER"/>
    <property type="match status" value="1"/>
</dbReference>
<keyword evidence="6" id="KW-0269">Exonuclease</keyword>
<evidence type="ECO:0000259" key="15">
    <source>
        <dbReference type="PROSITE" id="PS51198"/>
    </source>
</evidence>
<evidence type="ECO:0000256" key="6">
    <source>
        <dbReference type="ARBA" id="ARBA00022839"/>
    </source>
</evidence>
<dbReference type="GO" id="GO:0005524">
    <property type="term" value="F:ATP binding"/>
    <property type="evidence" value="ECO:0007669"/>
    <property type="project" value="UniProtKB-UniRule"/>
</dbReference>
<evidence type="ECO:0000256" key="9">
    <source>
        <dbReference type="ARBA" id="ARBA00023204"/>
    </source>
</evidence>
<comment type="caution">
    <text evidence="17">The sequence shown here is derived from an EMBL/GenBank/DDBJ whole genome shotgun (WGS) entry which is preliminary data.</text>
</comment>
<evidence type="ECO:0000256" key="14">
    <source>
        <dbReference type="PROSITE-ProRule" id="PRU00560"/>
    </source>
</evidence>
<dbReference type="GO" id="GO:0043138">
    <property type="term" value="F:3'-5' DNA helicase activity"/>
    <property type="evidence" value="ECO:0007669"/>
    <property type="project" value="UniProtKB-EC"/>
</dbReference>
<dbReference type="Pfam" id="PF00580">
    <property type="entry name" value="UvrD-helicase"/>
    <property type="match status" value="1"/>
</dbReference>
<keyword evidence="18" id="KW-1185">Reference proteome</keyword>
<evidence type="ECO:0000256" key="11">
    <source>
        <dbReference type="ARBA" id="ARBA00034617"/>
    </source>
</evidence>
<evidence type="ECO:0000256" key="5">
    <source>
        <dbReference type="ARBA" id="ARBA00022806"/>
    </source>
</evidence>
<dbReference type="InterPro" id="IPR011604">
    <property type="entry name" value="PDDEXK-like_dom_sf"/>
</dbReference>
<evidence type="ECO:0000256" key="2">
    <source>
        <dbReference type="ARBA" id="ARBA00022741"/>
    </source>
</evidence>
<keyword evidence="8" id="KW-0238">DNA-binding</keyword>
<feature type="domain" description="UvrD-like helicase ATP-binding" evidence="15">
    <location>
        <begin position="9"/>
        <end position="478"/>
    </location>
</feature>
<evidence type="ECO:0000256" key="8">
    <source>
        <dbReference type="ARBA" id="ARBA00023125"/>
    </source>
</evidence>
<dbReference type="GO" id="GO:0003677">
    <property type="term" value="F:DNA binding"/>
    <property type="evidence" value="ECO:0007669"/>
    <property type="project" value="UniProtKB-KW"/>
</dbReference>
<dbReference type="GO" id="GO:0005829">
    <property type="term" value="C:cytosol"/>
    <property type="evidence" value="ECO:0007669"/>
    <property type="project" value="TreeGrafter"/>
</dbReference>
<dbReference type="Proteomes" id="UP000054717">
    <property type="component" value="Unassembled WGS sequence"/>
</dbReference>
<dbReference type="Gene3D" id="3.90.320.10">
    <property type="match status" value="1"/>
</dbReference>
<comment type="catalytic activity">
    <reaction evidence="11">
        <text>Couples ATP hydrolysis with the unwinding of duplex DNA by translocating in the 3'-5' direction.</text>
        <dbReference type="EC" id="5.6.2.4"/>
    </reaction>
</comment>
<dbReference type="GO" id="GO:0009338">
    <property type="term" value="C:exodeoxyribonuclease V complex"/>
    <property type="evidence" value="ECO:0007669"/>
    <property type="project" value="TreeGrafter"/>
</dbReference>
<evidence type="ECO:0000256" key="13">
    <source>
        <dbReference type="ARBA" id="ARBA00048988"/>
    </source>
</evidence>
<dbReference type="AlphaFoldDB" id="A0A158FIY0"/>
<dbReference type="PANTHER" id="PTHR11070">
    <property type="entry name" value="UVRD / RECB / PCRA DNA HELICASE FAMILY MEMBER"/>
    <property type="match status" value="1"/>
</dbReference>
<evidence type="ECO:0000256" key="1">
    <source>
        <dbReference type="ARBA" id="ARBA00022722"/>
    </source>
</evidence>
<dbReference type="PANTHER" id="PTHR11070:SF23">
    <property type="entry name" value="RECBCD ENZYME SUBUNIT RECB"/>
    <property type="match status" value="1"/>
</dbReference>
<comment type="catalytic activity">
    <reaction evidence="13">
        <text>ATP + H2O = ADP + phosphate + H(+)</text>
        <dbReference type="Rhea" id="RHEA:13065"/>
        <dbReference type="ChEBI" id="CHEBI:15377"/>
        <dbReference type="ChEBI" id="CHEBI:15378"/>
        <dbReference type="ChEBI" id="CHEBI:30616"/>
        <dbReference type="ChEBI" id="CHEBI:43474"/>
        <dbReference type="ChEBI" id="CHEBI:456216"/>
        <dbReference type="EC" id="5.6.2.4"/>
    </reaction>
</comment>